<evidence type="ECO:0000256" key="1">
    <source>
        <dbReference type="SAM" id="MobiDB-lite"/>
    </source>
</evidence>
<feature type="compositionally biased region" description="Acidic residues" evidence="1">
    <location>
        <begin position="248"/>
        <end position="266"/>
    </location>
</feature>
<dbReference type="AlphaFoldDB" id="A0A2N0RC66"/>
<dbReference type="EMBL" id="LLXH01001073">
    <property type="protein sequence ID" value="PKC60890.1"/>
    <property type="molecule type" value="Genomic_DNA"/>
</dbReference>
<dbReference type="Proteomes" id="UP000232688">
    <property type="component" value="Unassembled WGS sequence"/>
</dbReference>
<accession>A0A2N0RC66</accession>
<organism evidence="2 3">
    <name type="scientific">Rhizophagus irregularis</name>
    <dbReference type="NCBI Taxonomy" id="588596"/>
    <lineage>
        <taxon>Eukaryota</taxon>
        <taxon>Fungi</taxon>
        <taxon>Fungi incertae sedis</taxon>
        <taxon>Mucoromycota</taxon>
        <taxon>Glomeromycotina</taxon>
        <taxon>Glomeromycetes</taxon>
        <taxon>Glomerales</taxon>
        <taxon>Glomeraceae</taxon>
        <taxon>Rhizophagus</taxon>
    </lineage>
</organism>
<feature type="region of interest" description="Disordered" evidence="1">
    <location>
        <begin position="88"/>
        <end position="117"/>
    </location>
</feature>
<evidence type="ECO:0000313" key="3">
    <source>
        <dbReference type="Proteomes" id="UP000232688"/>
    </source>
</evidence>
<dbReference type="VEuPathDB" id="FungiDB:RhiirA1_444704"/>
<dbReference type="VEuPathDB" id="FungiDB:RhiirFUN_008350"/>
<reference evidence="2 3" key="1">
    <citation type="submission" date="2017-10" db="EMBL/GenBank/DDBJ databases">
        <title>Extensive intraspecific genome diversity in a model arbuscular mycorrhizal fungus.</title>
        <authorList>
            <person name="Chen E.C.H."/>
            <person name="Morin E."/>
            <person name="Baudet D."/>
            <person name="Noel J."/>
            <person name="Ndikumana S."/>
            <person name="Charron P."/>
            <person name="St-Onge C."/>
            <person name="Giorgi J."/>
            <person name="Grigoriev I.V."/>
            <person name="Roux C."/>
            <person name="Martin F.M."/>
            <person name="Corradi N."/>
        </authorList>
    </citation>
    <scope>NUCLEOTIDE SEQUENCE [LARGE SCALE GENOMIC DNA]</scope>
    <source>
        <strain evidence="2 3">A1</strain>
    </source>
</reference>
<dbReference type="VEuPathDB" id="FungiDB:FUN_022640"/>
<comment type="caution">
    <text evidence="2">The sequence shown here is derived from an EMBL/GenBank/DDBJ whole genome shotgun (WGS) entry which is preliminary data.</text>
</comment>
<protein>
    <submittedName>
        <fullName evidence="2">Uncharacterized protein</fullName>
    </submittedName>
</protein>
<feature type="region of interest" description="Disordered" evidence="1">
    <location>
        <begin position="247"/>
        <end position="273"/>
    </location>
</feature>
<sequence>MGRQPHFLTPYVVVLHAAKKANKSNKYAVCRACISIIGKDEAYKLKFTNTKKECARHIKNCPNFAQKYSSQQIAKLLDDAAKDGAKSKPFKKRCRTESSDDESSDDDDNDNPILEEETSNLDEITLDNYIFRPLTIIQEQKLEQLLLDNLATKIEEQESDDLYDFPNEYLNCISDNNWWKKLKELETLVLPYCAALNQLQRHNSQLHDVLHCFGNLVIVLHSLDNNNLKNKLLKKLEKRWSVALPVNENEDPNASDDLNVSDDESSSEFIETDANVQTESNWRSVVSRWINMLEDESNEEYDNDNESDSNDDDEELEINVTNISNLPHPARDQNSKWKLQDIFIESLGEPNYLSAFILGNN</sequence>
<gene>
    <name evidence="2" type="ORF">RhiirA1_444704</name>
</gene>
<dbReference type="VEuPathDB" id="FungiDB:FUN_007958"/>
<reference evidence="2 3" key="2">
    <citation type="submission" date="2017-10" db="EMBL/GenBank/DDBJ databases">
        <title>Genome analyses suggest a sexual origin of heterokaryosis in a supposedly ancient asexual fungus.</title>
        <authorList>
            <person name="Corradi N."/>
            <person name="Sedzielewska K."/>
            <person name="Noel J."/>
            <person name="Charron P."/>
            <person name="Farinelli L."/>
            <person name="Marton T."/>
            <person name="Kruger M."/>
            <person name="Pelin A."/>
            <person name="Brachmann A."/>
            <person name="Corradi N."/>
        </authorList>
    </citation>
    <scope>NUCLEOTIDE SEQUENCE [LARGE SCALE GENOMIC DNA]</scope>
    <source>
        <strain evidence="2 3">A1</strain>
    </source>
</reference>
<evidence type="ECO:0000313" key="2">
    <source>
        <dbReference type="EMBL" id="PKC60890.1"/>
    </source>
</evidence>
<feature type="compositionally biased region" description="Acidic residues" evidence="1">
    <location>
        <begin position="99"/>
        <end position="117"/>
    </location>
</feature>
<proteinExistence type="predicted"/>
<name>A0A2N0RC66_9GLOM</name>
<dbReference type="VEuPathDB" id="FungiDB:RhiirFUN_006436"/>
<dbReference type="VEuPathDB" id="FungiDB:RhiirFUN_006435"/>